<dbReference type="EMBL" id="SLUN01000006">
    <property type="protein sequence ID" value="TCL72401.1"/>
    <property type="molecule type" value="Genomic_DNA"/>
</dbReference>
<evidence type="ECO:0000313" key="1">
    <source>
        <dbReference type="EMBL" id="TCL72401.1"/>
    </source>
</evidence>
<dbReference type="Proteomes" id="UP000295008">
    <property type="component" value="Unassembled WGS sequence"/>
</dbReference>
<dbReference type="RefSeq" id="WP_132013611.1">
    <property type="nucleotide sequence ID" value="NZ_SLUN01000006.1"/>
</dbReference>
<comment type="caution">
    <text evidence="1">The sequence shown here is derived from an EMBL/GenBank/DDBJ whole genome shotgun (WGS) entry which is preliminary data.</text>
</comment>
<gene>
    <name evidence="1" type="ORF">EDC14_1006111</name>
</gene>
<protein>
    <submittedName>
        <fullName evidence="1">Uncharacterized protein</fullName>
    </submittedName>
</protein>
<organism evidence="1 2">
    <name type="scientific">Hydrogenispora ethanolica</name>
    <dbReference type="NCBI Taxonomy" id="1082276"/>
    <lineage>
        <taxon>Bacteria</taxon>
        <taxon>Bacillati</taxon>
        <taxon>Bacillota</taxon>
        <taxon>Hydrogenispora</taxon>
    </lineage>
</organism>
<name>A0A4R1S007_HYDET</name>
<accession>A0A4R1S007</accession>
<evidence type="ECO:0000313" key="2">
    <source>
        <dbReference type="Proteomes" id="UP000295008"/>
    </source>
</evidence>
<reference evidence="1 2" key="1">
    <citation type="submission" date="2019-03" db="EMBL/GenBank/DDBJ databases">
        <title>Genomic Encyclopedia of Type Strains, Phase IV (KMG-IV): sequencing the most valuable type-strain genomes for metagenomic binning, comparative biology and taxonomic classification.</title>
        <authorList>
            <person name="Goeker M."/>
        </authorList>
    </citation>
    <scope>NUCLEOTIDE SEQUENCE [LARGE SCALE GENOMIC DNA]</scope>
    <source>
        <strain evidence="1 2">LX-B</strain>
    </source>
</reference>
<keyword evidence="2" id="KW-1185">Reference proteome</keyword>
<dbReference type="AlphaFoldDB" id="A0A4R1S007"/>
<proteinExistence type="predicted"/>
<sequence>MSRAMAVMNHITRLSQAVTALLRQPERFFVWEPAGFAAPELSPPGPVGALNPGQLEQREFGELNGGIGPSAGLASGAELGTSIGIGDSAGPGLRPLNTASVRLGIGEPPGIDPGRFDDDSPGILMQSSPHIPVEFSRHRPLRQGLRGNGSRGGGFCKYGPGGPVGFGPDGMKHPGGFGPVSHMNPFGGRPGRSRGRGNPGGLLGMSRSDLMNGLELAKGSVRMLPLRFYKKAAILEILDQAEERIRFGFGLHQLRKVLDLLELAVQKVTMIAGRC</sequence>